<reference evidence="1" key="2">
    <citation type="submission" date="2023-12" db="EMBL/GenBank/DDBJ databases">
        <authorList>
            <person name="Sun Q."/>
            <person name="Inoue M."/>
        </authorList>
    </citation>
    <scope>NUCLEOTIDE SEQUENCE</scope>
    <source>
        <strain evidence="1">JCM 12289</strain>
    </source>
</reference>
<comment type="caution">
    <text evidence="1">The sequence shown here is derived from an EMBL/GenBank/DDBJ whole genome shotgun (WGS) entry which is preliminary data.</text>
</comment>
<dbReference type="AlphaFoldDB" id="A0AAV3SJN0"/>
<evidence type="ECO:0000313" key="1">
    <source>
        <dbReference type="EMBL" id="GAA0467368.1"/>
    </source>
</evidence>
<gene>
    <name evidence="1" type="ORF">GCM10008985_25410</name>
</gene>
<sequence length="222" mass="25328">MTTMSSDAGKQVAYLREKSPRILYNAAQRSWYERQIETPVEFLQACIATELADVLSEQVLQLLGEENLYPVAERFCRELRDNEITRVMRQMNQASKERTRTAQIEAAAQQLVRQRLLQVRSVVEEYYCDMEGLFSEFEEDVAAGLRAKRHAKHASRFEDTQILRDRFAVRVPESAVDLQSAVEASQQEGTSAVSTQSYEEVTFSAANKRHGQYGDEPNARPA</sequence>
<name>A0AAV3SJN0_HALDO</name>
<protein>
    <submittedName>
        <fullName evidence="1">Uncharacterized protein</fullName>
    </submittedName>
</protein>
<evidence type="ECO:0000313" key="2">
    <source>
        <dbReference type="Proteomes" id="UP001500962"/>
    </source>
</evidence>
<reference evidence="1" key="1">
    <citation type="journal article" date="2014" name="Int. J. Syst. Evol. Microbiol.">
        <title>Complete genome sequence of Corynebacterium casei LMG S-19264T (=DSM 44701T), isolated from a smear-ripened cheese.</title>
        <authorList>
            <consortium name="US DOE Joint Genome Institute (JGI-PGF)"/>
            <person name="Walter F."/>
            <person name="Albersmeier A."/>
            <person name="Kalinowski J."/>
            <person name="Ruckert C."/>
        </authorList>
    </citation>
    <scope>NUCLEOTIDE SEQUENCE</scope>
    <source>
        <strain evidence="1">JCM 12289</strain>
    </source>
</reference>
<dbReference type="Proteomes" id="UP001500962">
    <property type="component" value="Unassembled WGS sequence"/>
</dbReference>
<accession>A0AAV3SJN0</accession>
<organism evidence="1 2">
    <name type="scientific">Halococcus dombrowskii</name>
    <dbReference type="NCBI Taxonomy" id="179637"/>
    <lineage>
        <taxon>Archaea</taxon>
        <taxon>Methanobacteriati</taxon>
        <taxon>Methanobacteriota</taxon>
        <taxon>Stenosarchaea group</taxon>
        <taxon>Halobacteria</taxon>
        <taxon>Halobacteriales</taxon>
        <taxon>Halococcaceae</taxon>
        <taxon>Halococcus</taxon>
    </lineage>
</organism>
<dbReference type="EMBL" id="BAAADN010000040">
    <property type="protein sequence ID" value="GAA0467368.1"/>
    <property type="molecule type" value="Genomic_DNA"/>
</dbReference>
<proteinExistence type="predicted"/>